<keyword evidence="6 8" id="KW-1133">Transmembrane helix</keyword>
<evidence type="ECO:0000256" key="5">
    <source>
        <dbReference type="ARBA" id="ARBA00022692"/>
    </source>
</evidence>
<evidence type="ECO:0000256" key="6">
    <source>
        <dbReference type="ARBA" id="ARBA00022989"/>
    </source>
</evidence>
<feature type="transmembrane region" description="Helical" evidence="8">
    <location>
        <begin position="164"/>
        <end position="186"/>
    </location>
</feature>
<dbReference type="GO" id="GO:0005886">
    <property type="term" value="C:plasma membrane"/>
    <property type="evidence" value="ECO:0007669"/>
    <property type="project" value="UniProtKB-SubCell"/>
</dbReference>
<feature type="transmembrane region" description="Helical" evidence="8">
    <location>
        <begin position="133"/>
        <end position="152"/>
    </location>
</feature>
<sequence length="307" mass="31293">MSGVRGRSNVLIQTLWPVFALIVLGYTLARRGFPGAGFWPAAERINYVLLFPALLVASLAVAPVDDPALLRLGGATALSIGVAAGLLALLRLRWPATPARFGPALQGVLRFNTYLGLAIVGGIAGPAGLTRAAVFLAVAVPLVNVLSIMALSNGARPLPLLLQVLRNPLILACACGLALAVTGTGLPWGSGTFLGFLAQASLPLGLLCVGAALQPAAMRRDVAALGINSALRLAAMPWLAWGVGRACGLTGVELQVLVVFSAIPTATTAYVLTRAMGGDGPFMAGLITAQTLASALTLPLVLALLGV</sequence>
<dbReference type="InterPro" id="IPR004776">
    <property type="entry name" value="Mem_transp_PIN-like"/>
</dbReference>
<keyword evidence="10" id="KW-1185">Reference proteome</keyword>
<dbReference type="GO" id="GO:0055085">
    <property type="term" value="P:transmembrane transport"/>
    <property type="evidence" value="ECO:0007669"/>
    <property type="project" value="InterPro"/>
</dbReference>
<evidence type="ECO:0008006" key="11">
    <source>
        <dbReference type="Google" id="ProtNLM"/>
    </source>
</evidence>
<evidence type="ECO:0000256" key="2">
    <source>
        <dbReference type="ARBA" id="ARBA00010145"/>
    </source>
</evidence>
<feature type="transmembrane region" description="Helical" evidence="8">
    <location>
        <begin position="111"/>
        <end position="127"/>
    </location>
</feature>
<evidence type="ECO:0000313" key="9">
    <source>
        <dbReference type="EMBL" id="SEM74673.1"/>
    </source>
</evidence>
<keyword evidence="7 8" id="KW-0472">Membrane</keyword>
<dbReference type="PANTHER" id="PTHR36838:SF4">
    <property type="entry name" value="AUXIN EFFLUX CARRIER FAMILY PROTEIN"/>
    <property type="match status" value="1"/>
</dbReference>
<comment type="subcellular location">
    <subcellularLocation>
        <location evidence="1">Cell membrane</location>
        <topology evidence="1">Multi-pass membrane protein</topology>
    </subcellularLocation>
</comment>
<dbReference type="AlphaFoldDB" id="A0A1H8AVT7"/>
<feature type="transmembrane region" description="Helical" evidence="8">
    <location>
        <begin position="45"/>
        <end position="62"/>
    </location>
</feature>
<proteinExistence type="inferred from homology"/>
<comment type="similarity">
    <text evidence="2">Belongs to the auxin efflux carrier (TC 2.A.69) family.</text>
</comment>
<evidence type="ECO:0000256" key="7">
    <source>
        <dbReference type="ARBA" id="ARBA00023136"/>
    </source>
</evidence>
<dbReference type="InterPro" id="IPR038770">
    <property type="entry name" value="Na+/solute_symporter_sf"/>
</dbReference>
<protein>
    <recommendedName>
        <fullName evidence="11">AEC family transporter</fullName>
    </recommendedName>
</protein>
<organism evidence="9 10">
    <name type="scientific">Loktanella fryxellensis</name>
    <dbReference type="NCBI Taxonomy" id="245187"/>
    <lineage>
        <taxon>Bacteria</taxon>
        <taxon>Pseudomonadati</taxon>
        <taxon>Pseudomonadota</taxon>
        <taxon>Alphaproteobacteria</taxon>
        <taxon>Rhodobacterales</taxon>
        <taxon>Roseobacteraceae</taxon>
        <taxon>Loktanella</taxon>
    </lineage>
</organism>
<keyword evidence="5 8" id="KW-0812">Transmembrane</keyword>
<dbReference type="Pfam" id="PF03547">
    <property type="entry name" value="Mem_trans"/>
    <property type="match status" value="1"/>
</dbReference>
<evidence type="ECO:0000256" key="8">
    <source>
        <dbReference type="SAM" id="Phobius"/>
    </source>
</evidence>
<feature type="transmembrane region" description="Helical" evidence="8">
    <location>
        <begin position="192"/>
        <end position="213"/>
    </location>
</feature>
<feature type="transmembrane region" description="Helical" evidence="8">
    <location>
        <begin position="15"/>
        <end position="33"/>
    </location>
</feature>
<evidence type="ECO:0000313" key="10">
    <source>
        <dbReference type="Proteomes" id="UP000199585"/>
    </source>
</evidence>
<dbReference type="PANTHER" id="PTHR36838">
    <property type="entry name" value="AUXIN EFFLUX CARRIER FAMILY PROTEIN"/>
    <property type="match status" value="1"/>
</dbReference>
<dbReference type="EMBL" id="FOCI01000004">
    <property type="protein sequence ID" value="SEM74673.1"/>
    <property type="molecule type" value="Genomic_DNA"/>
</dbReference>
<feature type="transmembrane region" description="Helical" evidence="8">
    <location>
        <begin position="68"/>
        <end position="90"/>
    </location>
</feature>
<keyword evidence="3" id="KW-0813">Transport</keyword>
<reference evidence="9 10" key="1">
    <citation type="submission" date="2016-10" db="EMBL/GenBank/DDBJ databases">
        <authorList>
            <person name="de Groot N.N."/>
        </authorList>
    </citation>
    <scope>NUCLEOTIDE SEQUENCE [LARGE SCALE GENOMIC DNA]</scope>
    <source>
        <strain evidence="9 10">DSM 16213</strain>
    </source>
</reference>
<accession>A0A1H8AVT7</accession>
<dbReference type="STRING" id="245187.SAMN04488003_10457"/>
<name>A0A1H8AVT7_9RHOB</name>
<dbReference type="Gene3D" id="1.20.1530.20">
    <property type="match status" value="1"/>
</dbReference>
<keyword evidence="4" id="KW-1003">Cell membrane</keyword>
<gene>
    <name evidence="9" type="ORF">SAMN04488003_10457</name>
</gene>
<evidence type="ECO:0000256" key="1">
    <source>
        <dbReference type="ARBA" id="ARBA00004651"/>
    </source>
</evidence>
<evidence type="ECO:0000256" key="4">
    <source>
        <dbReference type="ARBA" id="ARBA00022475"/>
    </source>
</evidence>
<feature type="transmembrane region" description="Helical" evidence="8">
    <location>
        <begin position="284"/>
        <end position="305"/>
    </location>
</feature>
<evidence type="ECO:0000256" key="3">
    <source>
        <dbReference type="ARBA" id="ARBA00022448"/>
    </source>
</evidence>
<dbReference type="Proteomes" id="UP000199585">
    <property type="component" value="Unassembled WGS sequence"/>
</dbReference>